<feature type="region of interest" description="Disordered" evidence="6">
    <location>
        <begin position="124"/>
        <end position="174"/>
    </location>
</feature>
<comment type="subcellular location">
    <subcellularLocation>
        <location evidence="1">Nucleus</location>
    </subcellularLocation>
</comment>
<feature type="compositionally biased region" description="Acidic residues" evidence="6">
    <location>
        <begin position="142"/>
        <end position="153"/>
    </location>
</feature>
<dbReference type="SUPFAM" id="SSF54928">
    <property type="entry name" value="RNA-binding domain, RBD"/>
    <property type="match status" value="2"/>
</dbReference>
<evidence type="ECO:0000256" key="3">
    <source>
        <dbReference type="ARBA" id="ARBA00022884"/>
    </source>
</evidence>
<feature type="compositionally biased region" description="Low complexity" evidence="6">
    <location>
        <begin position="543"/>
        <end position="556"/>
    </location>
</feature>
<dbReference type="AlphaFoldDB" id="A0A087URH6"/>
<dbReference type="PANTHER" id="PTHR48039:SF5">
    <property type="entry name" value="RNA-BINDING PROTEIN 28"/>
    <property type="match status" value="1"/>
</dbReference>
<proteinExistence type="predicted"/>
<dbReference type="InterPro" id="IPR003954">
    <property type="entry name" value="RRM_euk-type"/>
</dbReference>
<evidence type="ECO:0000256" key="5">
    <source>
        <dbReference type="PROSITE-ProRule" id="PRU00176"/>
    </source>
</evidence>
<dbReference type="PANTHER" id="PTHR48039">
    <property type="entry name" value="RNA-BINDING MOTIF PROTEIN 14B"/>
    <property type="match status" value="1"/>
</dbReference>
<sequence>MKNAASGSKIYAKIKDTASRKDLKKRKQQKKRRLIIRNLSFKVTTKELEDIFSKYGKVVDVKIPVKKDGQMRGFAFVQFEKTLSTLKAMKEMNFKEIHGRPIAVDFAVDKTTYQLKLQSLKQECDKSNDATMNSSTIASENDSYESDSDESELPEVHTEEKIKDLHEEESEDEDKVKQFLEEFDADNEIADESWENDLSDDEEEPQNSFENEKTGESTNRNMSLEAKYKNFNSKPKVSKDVNEGRTVFIRNISYNTTQDDLRNAMEAFGKCEYCLLCIDQLTDHPKGTAFVKFKEKTSADMVIQESSSMDGIVLDGRRLLCVLAVSQEELREKSNETKKPSDKRNLRLLKVGLILPNSVEAEGVSQSDMAKRAQLEMVKKQKLKNVNFFVSDKRLMIHNLPKDFNDAKLRNLFKKASNPRAVISEARVMRDFKKMDIQGVPVSRGFGFVSFTQHEDALKALLELNNNPNVFTSQKRPIVEFSVEDKVALLSKQRKLEKNQMKNKKRLEEKMAEQVEDNSKSEPASCNVKLNKKKRNHSHNAKNQKQNKSQKTNQSNFLKKEKSKSR</sequence>
<dbReference type="EMBL" id="KK121203">
    <property type="protein sequence ID" value="KFM79965.1"/>
    <property type="molecule type" value="Genomic_DNA"/>
</dbReference>
<keyword evidence="3 5" id="KW-0694">RNA-binding</keyword>
<dbReference type="OMA" id="FTHRHAL"/>
<keyword evidence="9" id="KW-1185">Reference proteome</keyword>
<name>A0A087URH6_STEMI</name>
<dbReference type="FunFam" id="3.30.70.330:FF:000182">
    <property type="entry name" value="RNA-binding motif protein 28"/>
    <property type="match status" value="1"/>
</dbReference>
<evidence type="ECO:0000256" key="1">
    <source>
        <dbReference type="ARBA" id="ARBA00004123"/>
    </source>
</evidence>
<dbReference type="InterPro" id="IPR051945">
    <property type="entry name" value="RRM_MRD1_RNA_proc_ribogen"/>
</dbReference>
<dbReference type="SMART" id="SM00360">
    <property type="entry name" value="RRM"/>
    <property type="match status" value="3"/>
</dbReference>
<gene>
    <name evidence="8" type="ORF">X975_16512</name>
</gene>
<organism evidence="8 9">
    <name type="scientific">Stegodyphus mimosarum</name>
    <name type="common">African social velvet spider</name>
    <dbReference type="NCBI Taxonomy" id="407821"/>
    <lineage>
        <taxon>Eukaryota</taxon>
        <taxon>Metazoa</taxon>
        <taxon>Ecdysozoa</taxon>
        <taxon>Arthropoda</taxon>
        <taxon>Chelicerata</taxon>
        <taxon>Arachnida</taxon>
        <taxon>Araneae</taxon>
        <taxon>Araneomorphae</taxon>
        <taxon>Entelegynae</taxon>
        <taxon>Eresoidea</taxon>
        <taxon>Eresidae</taxon>
        <taxon>Stegodyphus</taxon>
    </lineage>
</organism>
<dbReference type="OrthoDB" id="3945418at2759"/>
<accession>A0A087URH6</accession>
<evidence type="ECO:0000313" key="8">
    <source>
        <dbReference type="EMBL" id="KFM79965.1"/>
    </source>
</evidence>
<feature type="domain" description="RRM" evidence="7">
    <location>
        <begin position="32"/>
        <end position="109"/>
    </location>
</feature>
<evidence type="ECO:0000256" key="6">
    <source>
        <dbReference type="SAM" id="MobiDB-lite"/>
    </source>
</evidence>
<feature type="compositionally biased region" description="Basic residues" evidence="6">
    <location>
        <begin position="530"/>
        <end position="542"/>
    </location>
</feature>
<dbReference type="InterPro" id="IPR000504">
    <property type="entry name" value="RRM_dom"/>
</dbReference>
<reference evidence="8 9" key="1">
    <citation type="submission" date="2013-11" db="EMBL/GenBank/DDBJ databases">
        <title>Genome sequencing of Stegodyphus mimosarum.</title>
        <authorList>
            <person name="Bechsgaard J."/>
        </authorList>
    </citation>
    <scope>NUCLEOTIDE SEQUENCE [LARGE SCALE GENOMIC DNA]</scope>
</reference>
<keyword evidence="2" id="KW-0677">Repeat</keyword>
<dbReference type="Pfam" id="PF00076">
    <property type="entry name" value="RRM_1"/>
    <property type="match status" value="3"/>
</dbReference>
<feature type="non-terminal residue" evidence="8">
    <location>
        <position position="566"/>
    </location>
</feature>
<feature type="domain" description="RRM" evidence="7">
    <location>
        <begin position="245"/>
        <end position="326"/>
    </location>
</feature>
<dbReference type="CDD" id="cd12415">
    <property type="entry name" value="RRM3_RBM28_like"/>
    <property type="match status" value="1"/>
</dbReference>
<dbReference type="STRING" id="407821.A0A087URH6"/>
<evidence type="ECO:0000259" key="7">
    <source>
        <dbReference type="PROSITE" id="PS50102"/>
    </source>
</evidence>
<evidence type="ECO:0000256" key="2">
    <source>
        <dbReference type="ARBA" id="ARBA00022737"/>
    </source>
</evidence>
<feature type="compositionally biased region" description="Basic and acidic residues" evidence="6">
    <location>
        <begin position="154"/>
        <end position="166"/>
    </location>
</feature>
<dbReference type="GO" id="GO:0005730">
    <property type="term" value="C:nucleolus"/>
    <property type="evidence" value="ECO:0007669"/>
    <property type="project" value="TreeGrafter"/>
</dbReference>
<dbReference type="GO" id="GO:0003729">
    <property type="term" value="F:mRNA binding"/>
    <property type="evidence" value="ECO:0007669"/>
    <property type="project" value="TreeGrafter"/>
</dbReference>
<dbReference type="CDD" id="cd12414">
    <property type="entry name" value="RRM2_RBM28_like"/>
    <property type="match status" value="1"/>
</dbReference>
<evidence type="ECO:0000256" key="4">
    <source>
        <dbReference type="ARBA" id="ARBA00023242"/>
    </source>
</evidence>
<evidence type="ECO:0000313" key="9">
    <source>
        <dbReference type="Proteomes" id="UP000054359"/>
    </source>
</evidence>
<feature type="compositionally biased region" description="Acidic residues" evidence="6">
    <location>
        <begin position="186"/>
        <end position="205"/>
    </location>
</feature>
<dbReference type="Proteomes" id="UP000054359">
    <property type="component" value="Unassembled WGS sequence"/>
</dbReference>
<dbReference type="CDD" id="cd12416">
    <property type="entry name" value="RRM4_RBM28_like"/>
    <property type="match status" value="1"/>
</dbReference>
<dbReference type="SMART" id="SM00361">
    <property type="entry name" value="RRM_1"/>
    <property type="match status" value="2"/>
</dbReference>
<feature type="domain" description="RRM" evidence="7">
    <location>
        <begin position="393"/>
        <end position="484"/>
    </location>
</feature>
<dbReference type="InterPro" id="IPR035979">
    <property type="entry name" value="RBD_domain_sf"/>
</dbReference>
<dbReference type="Gene3D" id="3.30.70.330">
    <property type="match status" value="3"/>
</dbReference>
<feature type="compositionally biased region" description="Polar residues" evidence="6">
    <location>
        <begin position="129"/>
        <end position="138"/>
    </location>
</feature>
<feature type="region of interest" description="Disordered" evidence="6">
    <location>
        <begin position="186"/>
        <end position="220"/>
    </location>
</feature>
<feature type="compositionally biased region" description="Basic and acidic residues" evidence="6">
    <location>
        <begin position="510"/>
        <end position="520"/>
    </location>
</feature>
<protein>
    <submittedName>
        <fullName evidence="8">RNA-binding protein 28</fullName>
    </submittedName>
</protein>
<feature type="region of interest" description="Disordered" evidence="6">
    <location>
        <begin position="510"/>
        <end position="566"/>
    </location>
</feature>
<dbReference type="PROSITE" id="PS50102">
    <property type="entry name" value="RRM"/>
    <property type="match status" value="3"/>
</dbReference>
<dbReference type="InterPro" id="IPR012677">
    <property type="entry name" value="Nucleotide-bd_a/b_plait_sf"/>
</dbReference>
<keyword evidence="4" id="KW-0539">Nucleus</keyword>